<gene>
    <name evidence="2" type="ORF">NDU88_006713</name>
</gene>
<dbReference type="Proteomes" id="UP001066276">
    <property type="component" value="Chromosome 8"/>
</dbReference>
<feature type="region of interest" description="Disordered" evidence="1">
    <location>
        <begin position="38"/>
        <end position="84"/>
    </location>
</feature>
<protein>
    <submittedName>
        <fullName evidence="2">Uncharacterized protein</fullName>
    </submittedName>
</protein>
<keyword evidence="3" id="KW-1185">Reference proteome</keyword>
<organism evidence="2 3">
    <name type="scientific">Pleurodeles waltl</name>
    <name type="common">Iberian ribbed newt</name>
    <dbReference type="NCBI Taxonomy" id="8319"/>
    <lineage>
        <taxon>Eukaryota</taxon>
        <taxon>Metazoa</taxon>
        <taxon>Chordata</taxon>
        <taxon>Craniata</taxon>
        <taxon>Vertebrata</taxon>
        <taxon>Euteleostomi</taxon>
        <taxon>Amphibia</taxon>
        <taxon>Batrachia</taxon>
        <taxon>Caudata</taxon>
        <taxon>Salamandroidea</taxon>
        <taxon>Salamandridae</taxon>
        <taxon>Pleurodelinae</taxon>
        <taxon>Pleurodeles</taxon>
    </lineage>
</organism>
<sequence>MGTEEASMPAVSCKSSDTETAALHLPINSMGCTLRTLGSGSPDAPELIENSQPRRPLLAQAEHTDSRRSCQDTPGHGGLRNTRGQSCAPRLQNCARTALDYCGVICGGNATAQAAGYSRMPQDNARTTRSLFEACPVSRLAWSFPAPCCQ</sequence>
<evidence type="ECO:0000313" key="2">
    <source>
        <dbReference type="EMBL" id="KAJ1118522.1"/>
    </source>
</evidence>
<dbReference type="EMBL" id="JANPWB010000012">
    <property type="protein sequence ID" value="KAJ1118522.1"/>
    <property type="molecule type" value="Genomic_DNA"/>
</dbReference>
<accession>A0AAV7NTW9</accession>
<evidence type="ECO:0000256" key="1">
    <source>
        <dbReference type="SAM" id="MobiDB-lite"/>
    </source>
</evidence>
<proteinExistence type="predicted"/>
<name>A0AAV7NTW9_PLEWA</name>
<dbReference type="AlphaFoldDB" id="A0AAV7NTW9"/>
<reference evidence="2" key="1">
    <citation type="journal article" date="2022" name="bioRxiv">
        <title>Sequencing and chromosome-scale assembly of the giantPleurodeles waltlgenome.</title>
        <authorList>
            <person name="Brown T."/>
            <person name="Elewa A."/>
            <person name="Iarovenko S."/>
            <person name="Subramanian E."/>
            <person name="Araus A.J."/>
            <person name="Petzold A."/>
            <person name="Susuki M."/>
            <person name="Suzuki K.-i.T."/>
            <person name="Hayashi T."/>
            <person name="Toyoda A."/>
            <person name="Oliveira C."/>
            <person name="Osipova E."/>
            <person name="Leigh N.D."/>
            <person name="Simon A."/>
            <person name="Yun M.H."/>
        </authorList>
    </citation>
    <scope>NUCLEOTIDE SEQUENCE</scope>
    <source>
        <strain evidence="2">20211129_DDA</strain>
        <tissue evidence="2">Liver</tissue>
    </source>
</reference>
<comment type="caution">
    <text evidence="2">The sequence shown here is derived from an EMBL/GenBank/DDBJ whole genome shotgun (WGS) entry which is preliminary data.</text>
</comment>
<evidence type="ECO:0000313" key="3">
    <source>
        <dbReference type="Proteomes" id="UP001066276"/>
    </source>
</evidence>